<comment type="caution">
    <text evidence="2">The sequence shown here is derived from an EMBL/GenBank/DDBJ whole genome shotgun (WGS) entry which is preliminary data.</text>
</comment>
<keyword evidence="1" id="KW-0812">Transmembrane</keyword>
<organism evidence="2 3">
    <name type="scientific">candidate division WOR-1 bacterium RIFOXYB2_FULL_48_7</name>
    <dbReference type="NCBI Taxonomy" id="1802583"/>
    <lineage>
        <taxon>Bacteria</taxon>
        <taxon>Bacillati</taxon>
        <taxon>Saganbacteria</taxon>
    </lineage>
</organism>
<protein>
    <recommendedName>
        <fullName evidence="4">Prepilin-type N-terminal cleavage/methylation domain-containing protein</fullName>
    </recommendedName>
</protein>
<evidence type="ECO:0008006" key="4">
    <source>
        <dbReference type="Google" id="ProtNLM"/>
    </source>
</evidence>
<evidence type="ECO:0000313" key="3">
    <source>
        <dbReference type="Proteomes" id="UP000178951"/>
    </source>
</evidence>
<sequence length="166" mass="18088">MKLRRWIQPTKPLPGFTLIEAAVTATILVILSVVIASFIFSAFQAWVVTSNKESTLNLGRNSLNRMVTEIKGINKPQNIITAIATYCAFNDINSQTVSYTASGNQLLRNGSPLITNLSGINFTYLDSSGNSTAVINNIRSIRVRLTMQPGGTSPITLESSARIRNL</sequence>
<evidence type="ECO:0000256" key="1">
    <source>
        <dbReference type="SAM" id="Phobius"/>
    </source>
</evidence>
<keyword evidence="1" id="KW-1133">Transmembrane helix</keyword>
<dbReference type="EMBL" id="MEUF01000048">
    <property type="protein sequence ID" value="OGC34139.1"/>
    <property type="molecule type" value="Genomic_DNA"/>
</dbReference>
<proteinExistence type="predicted"/>
<dbReference type="STRING" id="1802583.A2311_01870"/>
<keyword evidence="1" id="KW-0472">Membrane</keyword>
<dbReference type="AlphaFoldDB" id="A0A1F4TNJ6"/>
<dbReference type="Proteomes" id="UP000178951">
    <property type="component" value="Unassembled WGS sequence"/>
</dbReference>
<feature type="transmembrane region" description="Helical" evidence="1">
    <location>
        <begin position="21"/>
        <end position="47"/>
    </location>
</feature>
<accession>A0A1F4TNJ6</accession>
<evidence type="ECO:0000313" key="2">
    <source>
        <dbReference type="EMBL" id="OGC34139.1"/>
    </source>
</evidence>
<gene>
    <name evidence="2" type="ORF">A2311_01870</name>
</gene>
<reference evidence="2 3" key="1">
    <citation type="journal article" date="2016" name="Nat. Commun.">
        <title>Thousands of microbial genomes shed light on interconnected biogeochemical processes in an aquifer system.</title>
        <authorList>
            <person name="Anantharaman K."/>
            <person name="Brown C.T."/>
            <person name="Hug L.A."/>
            <person name="Sharon I."/>
            <person name="Castelle C.J."/>
            <person name="Probst A.J."/>
            <person name="Thomas B.C."/>
            <person name="Singh A."/>
            <person name="Wilkins M.J."/>
            <person name="Karaoz U."/>
            <person name="Brodie E.L."/>
            <person name="Williams K.H."/>
            <person name="Hubbard S.S."/>
            <person name="Banfield J.F."/>
        </authorList>
    </citation>
    <scope>NUCLEOTIDE SEQUENCE [LARGE SCALE GENOMIC DNA]</scope>
</reference>
<name>A0A1F4TNJ6_UNCSA</name>